<evidence type="ECO:0000256" key="1">
    <source>
        <dbReference type="SAM" id="SignalP"/>
    </source>
</evidence>
<accession>A0A4V6T684</accession>
<dbReference type="OrthoDB" id="3784033at2"/>
<dbReference type="Proteomes" id="UP000305792">
    <property type="component" value="Unassembled WGS sequence"/>
</dbReference>
<proteinExistence type="predicted"/>
<name>A0A4V6T684_9ACTN</name>
<protein>
    <recommendedName>
        <fullName evidence="4">DUF4232 domain-containing protein</fullName>
    </recommendedName>
</protein>
<evidence type="ECO:0008006" key="4">
    <source>
        <dbReference type="Google" id="ProtNLM"/>
    </source>
</evidence>
<evidence type="ECO:0000313" key="3">
    <source>
        <dbReference type="Proteomes" id="UP000305792"/>
    </source>
</evidence>
<keyword evidence="1" id="KW-0732">Signal</keyword>
<comment type="caution">
    <text evidence="2">The sequence shown here is derived from an EMBL/GenBank/DDBJ whole genome shotgun (WGS) entry which is preliminary data.</text>
</comment>
<dbReference type="AlphaFoldDB" id="A0A4V6T684"/>
<organism evidence="2 3">
    <name type="scientific">Glycomyces paridis</name>
    <dbReference type="NCBI Taxonomy" id="2126555"/>
    <lineage>
        <taxon>Bacteria</taxon>
        <taxon>Bacillati</taxon>
        <taxon>Actinomycetota</taxon>
        <taxon>Actinomycetes</taxon>
        <taxon>Glycomycetales</taxon>
        <taxon>Glycomycetaceae</taxon>
        <taxon>Glycomyces</taxon>
    </lineage>
</organism>
<dbReference type="EMBL" id="STGX01000020">
    <property type="protein sequence ID" value="THV24306.1"/>
    <property type="molecule type" value="Genomic_DNA"/>
</dbReference>
<dbReference type="RefSeq" id="WP_136531856.1">
    <property type="nucleotide sequence ID" value="NZ_STGX01000020.1"/>
</dbReference>
<feature type="chain" id="PRO_5020742677" description="DUF4232 domain-containing protein" evidence="1">
    <location>
        <begin position="23"/>
        <end position="285"/>
    </location>
</feature>
<gene>
    <name evidence="2" type="ORF">E9998_22040</name>
</gene>
<feature type="signal peptide" evidence="1">
    <location>
        <begin position="1"/>
        <end position="22"/>
    </location>
</feature>
<reference evidence="2 3" key="1">
    <citation type="journal article" date="2018" name="Int. J. Syst. Evol. Microbiol.">
        <title>Glycomyces paridis sp. nov., isolated from the medicinal plant Paris polyphylla.</title>
        <authorList>
            <person name="Fang X.M."/>
            <person name="Bai J.L."/>
            <person name="Su J."/>
            <person name="Zhao L.L."/>
            <person name="Liu H.Y."/>
            <person name="Ma B.P."/>
            <person name="Zhang Y.Q."/>
            <person name="Yu L.Y."/>
        </authorList>
    </citation>
    <scope>NUCLEOTIDE SEQUENCE [LARGE SCALE GENOMIC DNA]</scope>
    <source>
        <strain evidence="2 3">CPCC 204357</strain>
    </source>
</reference>
<sequence length="285" mass="29138">MHRLRIGLLAAFLLAAATAAFAGHLAGPAPERAPEAVSPSAAPDLTATAEIRRSFMTPGTVTVAVTNHGDAPVQILGVELLSDSFAPLGLQTADATVPPSVNPRDLLIDLGAASCPDGIDSTTAPASVRLLAATEDGAAHEVTADLPHPNGTLDRLLREACTAEAVAKAVDLSLGDLHEAADGTLEGVLTAEPLAGADLAVTDVRGSVLFTVEATEGLPETGASVPLRFDAFRCEGHAVGDAKQPFAFTVWIAVDGAEPVAGPIEVPEAQREALWAMLDVRCGRG</sequence>
<evidence type="ECO:0000313" key="2">
    <source>
        <dbReference type="EMBL" id="THV24306.1"/>
    </source>
</evidence>
<keyword evidence="3" id="KW-1185">Reference proteome</keyword>